<reference evidence="3 4" key="2">
    <citation type="journal article" date="2011" name="Stand. Genomic Sci.">
        <title>Complete genome sequence of Staphylothermus hellenicus P8.</title>
        <authorList>
            <person name="Anderson I."/>
            <person name="Wirth R."/>
            <person name="Lucas S."/>
            <person name="Copeland A."/>
            <person name="Lapidus A."/>
            <person name="Cheng J.F."/>
            <person name="Goodwin L."/>
            <person name="Pitluck S."/>
            <person name="Davenport K."/>
            <person name="Detter J.C."/>
            <person name="Han C."/>
            <person name="Tapia R."/>
            <person name="Land M."/>
            <person name="Hauser L."/>
            <person name="Pati A."/>
            <person name="Mikhailova N."/>
            <person name="Woyke T."/>
            <person name="Klenk H.P."/>
            <person name="Kyrpides N."/>
            <person name="Ivanova N."/>
        </authorList>
    </citation>
    <scope>NUCLEOTIDE SEQUENCE [LARGE SCALE GENOMIC DNA]</scope>
    <source>
        <strain evidence="4">DSM 12710 / JCM 10830 / BK20S6-10-b1 / P8</strain>
    </source>
</reference>
<keyword evidence="1" id="KW-0812">Transmembrane</keyword>
<keyword evidence="1" id="KW-0472">Membrane</keyword>
<dbReference type="HOGENOM" id="CLU_1922882_0_0_2"/>
<feature type="domain" description="DUF4064" evidence="2">
    <location>
        <begin position="4"/>
        <end position="90"/>
    </location>
</feature>
<feature type="transmembrane region" description="Helical" evidence="1">
    <location>
        <begin position="78"/>
        <end position="108"/>
    </location>
</feature>
<evidence type="ECO:0000256" key="1">
    <source>
        <dbReference type="SAM" id="Phobius"/>
    </source>
</evidence>
<dbReference type="InterPro" id="IPR025273">
    <property type="entry name" value="DUF4064"/>
</dbReference>
<dbReference type="KEGG" id="shc:Shell_0696"/>
<name>D7DCC0_STAHD</name>
<protein>
    <recommendedName>
        <fullName evidence="2">DUF4064 domain-containing protein</fullName>
    </recommendedName>
</protein>
<accession>D7DCC0</accession>
<gene>
    <name evidence="3" type="ordered locus">Shell_0696</name>
</gene>
<evidence type="ECO:0000259" key="2">
    <source>
        <dbReference type="Pfam" id="PF13273"/>
    </source>
</evidence>
<proteinExistence type="predicted"/>
<keyword evidence="4" id="KW-1185">Reference proteome</keyword>
<feature type="transmembrane region" description="Helical" evidence="1">
    <location>
        <begin position="7"/>
        <end position="38"/>
    </location>
</feature>
<evidence type="ECO:0000313" key="4">
    <source>
        <dbReference type="Proteomes" id="UP000002573"/>
    </source>
</evidence>
<dbReference type="AlphaFoldDB" id="D7DCC0"/>
<dbReference type="GeneID" id="9233985"/>
<dbReference type="eggNOG" id="arCOG10940">
    <property type="taxonomic scope" value="Archaea"/>
</dbReference>
<reference evidence="4" key="1">
    <citation type="submission" date="2010-05" db="EMBL/GenBank/DDBJ databases">
        <title>Complete sequence of Staphylothermus hellenicus DSM 12710.</title>
        <authorList>
            <consortium name="US DOE Joint Genome Institute"/>
            <person name="Lucas S."/>
            <person name="Copeland A."/>
            <person name="Lapidus A."/>
            <person name="Cheng J.-F."/>
            <person name="Bruce D."/>
            <person name="Goodwin L."/>
            <person name="Pitluck S."/>
            <person name="Davenport K."/>
            <person name="Detter J.C."/>
            <person name="Han C."/>
            <person name="Tapia R."/>
            <person name="Larimer F."/>
            <person name="Land M."/>
            <person name="Hauser L."/>
            <person name="Kyrpides N."/>
            <person name="Mikhailova N."/>
            <person name="Anderson I.J."/>
            <person name="Woyke T."/>
        </authorList>
    </citation>
    <scope>NUCLEOTIDE SEQUENCE [LARGE SCALE GENOMIC DNA]</scope>
    <source>
        <strain evidence="4">DSM 12710 / JCM 10830 / BK20S6-10-b1 / P8</strain>
    </source>
</reference>
<feature type="transmembrane region" description="Helical" evidence="1">
    <location>
        <begin position="44"/>
        <end position="66"/>
    </location>
</feature>
<organism evidence="3 4">
    <name type="scientific">Staphylothermus hellenicus (strain DSM 12710 / JCM 10830 / BK20S6-10-b1 / P8)</name>
    <dbReference type="NCBI Taxonomy" id="591019"/>
    <lineage>
        <taxon>Archaea</taxon>
        <taxon>Thermoproteota</taxon>
        <taxon>Thermoprotei</taxon>
        <taxon>Desulfurococcales</taxon>
        <taxon>Desulfurococcaceae</taxon>
        <taxon>Staphylothermus</taxon>
    </lineage>
</organism>
<evidence type="ECO:0000313" key="3">
    <source>
        <dbReference type="EMBL" id="ADI31817.1"/>
    </source>
</evidence>
<dbReference type="Pfam" id="PF13273">
    <property type="entry name" value="DUF4064"/>
    <property type="match status" value="1"/>
</dbReference>
<dbReference type="RefSeq" id="WP_013143015.1">
    <property type="nucleotide sequence ID" value="NC_014205.1"/>
</dbReference>
<keyword evidence="1" id="KW-1133">Transmembrane helix</keyword>
<dbReference type="STRING" id="591019.Shell_0696"/>
<dbReference type="EMBL" id="CP002051">
    <property type="protein sequence ID" value="ADI31817.1"/>
    <property type="molecule type" value="Genomic_DNA"/>
</dbReference>
<sequence>MSEKPKAAFILGLIAGILGLLFGIVVLVASSILATIFIGFGGPLILIIGVWWFIAAILIIIGSLWINSGIPSKVRRGGILVLVFSILSLPNWLTCILGLIGGILALVWKPSMQPTQPSQQPPEGEQAV</sequence>
<dbReference type="Proteomes" id="UP000002573">
    <property type="component" value="Chromosome"/>
</dbReference>